<dbReference type="PANTHER" id="PTHR33711:SF7">
    <property type="entry name" value="INTRADIOL RING-CLEAVAGE DIOXYGENASES DOMAIN-CONTAINING PROTEIN-RELATED"/>
    <property type="match status" value="1"/>
</dbReference>
<evidence type="ECO:0000256" key="2">
    <source>
        <dbReference type="ARBA" id="ARBA00007825"/>
    </source>
</evidence>
<keyword evidence="3" id="KW-0479">Metal-binding</keyword>
<dbReference type="InterPro" id="IPR007535">
    <property type="entry name" value="Catechol_dOase_N"/>
</dbReference>
<dbReference type="InterPro" id="IPR015889">
    <property type="entry name" value="Intradiol_dOase_core"/>
</dbReference>
<dbReference type="AlphaFoldDB" id="A0A194WD66"/>
<dbReference type="GO" id="GO:0018576">
    <property type="term" value="F:catechol 1,2-dioxygenase activity"/>
    <property type="evidence" value="ECO:0007669"/>
    <property type="project" value="InterPro"/>
</dbReference>
<evidence type="ECO:0000259" key="8">
    <source>
        <dbReference type="Pfam" id="PF00775"/>
    </source>
</evidence>
<protein>
    <submittedName>
        <fullName evidence="10">Catechol 1,2-dioxygenase</fullName>
    </submittedName>
</protein>
<keyword evidence="4" id="KW-0223">Dioxygenase</keyword>
<keyword evidence="5" id="KW-0560">Oxidoreductase</keyword>
<evidence type="ECO:0000256" key="3">
    <source>
        <dbReference type="ARBA" id="ARBA00022723"/>
    </source>
</evidence>
<dbReference type="SUPFAM" id="SSF49482">
    <property type="entry name" value="Aromatic compound dioxygenase"/>
    <property type="match status" value="1"/>
</dbReference>
<feature type="domain" description="Catechol dioxygenase N-terminal" evidence="9">
    <location>
        <begin position="165"/>
        <end position="231"/>
    </location>
</feature>
<proteinExistence type="inferred from homology"/>
<organism evidence="10 11">
    <name type="scientific">Cytospora mali</name>
    <name type="common">Apple Valsa canker fungus</name>
    <name type="synonym">Valsa mali</name>
    <dbReference type="NCBI Taxonomy" id="578113"/>
    <lineage>
        <taxon>Eukaryota</taxon>
        <taxon>Fungi</taxon>
        <taxon>Dikarya</taxon>
        <taxon>Ascomycota</taxon>
        <taxon>Pezizomycotina</taxon>
        <taxon>Sordariomycetes</taxon>
        <taxon>Sordariomycetidae</taxon>
        <taxon>Diaporthales</taxon>
        <taxon>Cytosporaceae</taxon>
        <taxon>Cytospora</taxon>
    </lineage>
</organism>
<name>A0A194WD66_CYTMA</name>
<dbReference type="GO" id="GO:0008199">
    <property type="term" value="F:ferric iron binding"/>
    <property type="evidence" value="ECO:0007669"/>
    <property type="project" value="InterPro"/>
</dbReference>
<dbReference type="InterPro" id="IPR050770">
    <property type="entry name" value="Intradiol_RC_Dioxygenase"/>
</dbReference>
<evidence type="ECO:0000313" key="11">
    <source>
        <dbReference type="Proteomes" id="UP000078559"/>
    </source>
</evidence>
<dbReference type="InterPro" id="IPR039390">
    <property type="entry name" value="1_2-HQD/HQD"/>
</dbReference>
<gene>
    <name evidence="10" type="ORF">VM1G_09728</name>
</gene>
<dbReference type="SMR" id="A0A194WD66"/>
<dbReference type="GO" id="GO:0009712">
    <property type="term" value="P:catechol-containing compound metabolic process"/>
    <property type="evidence" value="ECO:0007669"/>
    <property type="project" value="InterPro"/>
</dbReference>
<keyword evidence="11" id="KW-1185">Reference proteome</keyword>
<evidence type="ECO:0000256" key="5">
    <source>
        <dbReference type="ARBA" id="ARBA00023002"/>
    </source>
</evidence>
<dbReference type="PANTHER" id="PTHR33711">
    <property type="entry name" value="DIOXYGENASE, PUTATIVE (AFU_ORTHOLOGUE AFUA_2G02910)-RELATED"/>
    <property type="match status" value="1"/>
</dbReference>
<keyword evidence="6" id="KW-0408">Iron</keyword>
<feature type="domain" description="Intradiol ring-cleavage dioxygenases" evidence="8">
    <location>
        <begin position="247"/>
        <end position="426"/>
    </location>
</feature>
<evidence type="ECO:0000256" key="6">
    <source>
        <dbReference type="ARBA" id="ARBA00023004"/>
    </source>
</evidence>
<dbReference type="Gene3D" id="2.60.130.10">
    <property type="entry name" value="Aromatic compound dioxygenase"/>
    <property type="match status" value="1"/>
</dbReference>
<evidence type="ECO:0000256" key="4">
    <source>
        <dbReference type="ARBA" id="ARBA00022964"/>
    </source>
</evidence>
<evidence type="ECO:0000259" key="9">
    <source>
        <dbReference type="Pfam" id="PF04444"/>
    </source>
</evidence>
<dbReference type="Proteomes" id="UP000078559">
    <property type="component" value="Chromosome 12"/>
</dbReference>
<evidence type="ECO:0000256" key="1">
    <source>
        <dbReference type="ARBA" id="ARBA00001965"/>
    </source>
</evidence>
<evidence type="ECO:0000313" key="10">
    <source>
        <dbReference type="EMBL" id="KUI74048.1"/>
    </source>
</evidence>
<comment type="similarity">
    <text evidence="2">Belongs to the intradiol ring-cleavage dioxygenase family.</text>
</comment>
<accession>A0A194WD66</accession>
<dbReference type="OrthoDB" id="5238185at2759"/>
<feature type="region of interest" description="Disordered" evidence="7">
    <location>
        <begin position="99"/>
        <end position="163"/>
    </location>
</feature>
<evidence type="ECO:0000256" key="7">
    <source>
        <dbReference type="SAM" id="MobiDB-lite"/>
    </source>
</evidence>
<comment type="cofactor">
    <cofactor evidence="1">
        <name>Fe(3+)</name>
        <dbReference type="ChEBI" id="CHEBI:29034"/>
    </cofactor>
</comment>
<reference evidence="10" key="1">
    <citation type="submission" date="2014-12" db="EMBL/GenBank/DDBJ databases">
        <title>Genome Sequence of Valsa Canker Pathogens Uncovers a Specific Adaption of Colonization on Woody Bark.</title>
        <authorList>
            <person name="Yin Z."/>
            <person name="Liu H."/>
            <person name="Gao X."/>
            <person name="Li Z."/>
            <person name="Song N."/>
            <person name="Ke X."/>
            <person name="Dai Q."/>
            <person name="Wu Y."/>
            <person name="Sun Y."/>
            <person name="Xu J.-R."/>
            <person name="Kang Z.K."/>
            <person name="Wang L."/>
            <person name="Huang L."/>
        </authorList>
    </citation>
    <scope>NUCLEOTIDE SEQUENCE [LARGE SCALE GENOMIC DNA]</scope>
    <source>
        <strain evidence="10">03-8</strain>
    </source>
</reference>
<sequence length="430" mass="47114">MAVSCSQQLPLLGGVVHTPGHDPKNPTANSRLLIFNGTKVVTRACTNRTVQGGSEEVLVGCVDPPLLSLDSCSPSSITFLYQGSFLLYISHLTTSYSSSSSSQTSSRPFHPSHPLDTHHTTPSTMSAPTKADAVNNTPNGAAEKPQYDPGFTDSVIAATGPKTSPRMRQVITSLVRHVHDFARENDLTVAEWMQGVEFLNRAGQMSDDRRNETQLVCDVIGLESLVDEITSKLLVGSDYESTKSAILGPFFRRDAPPTANDASIIRNMPPDGEATFMHGVVTDAATGRPLEGVTVDIWQCSTNGLYEQQDPDQEEFNLRGKFTTDKNGYYGLYCIRPVPYPVPYDGPAGQLLQLLDRHPYRPAHIHIMAGKGDLYAPLVTQIFDRTTKYLDNDTVFAVKDDLVVDFKPLKDNPKASLELEYNIRLAAQKA</sequence>
<dbReference type="Pfam" id="PF00775">
    <property type="entry name" value="Dioxygenase_C"/>
    <property type="match status" value="1"/>
</dbReference>
<dbReference type="InterPro" id="IPR000627">
    <property type="entry name" value="Intradiol_dOase_C"/>
</dbReference>
<dbReference type="CDD" id="cd03461">
    <property type="entry name" value="1_2-HQD"/>
    <property type="match status" value="1"/>
</dbReference>
<dbReference type="EMBL" id="CM003109">
    <property type="protein sequence ID" value="KUI74048.1"/>
    <property type="molecule type" value="Genomic_DNA"/>
</dbReference>
<dbReference type="Pfam" id="PF04444">
    <property type="entry name" value="Dioxygenase_N"/>
    <property type="match status" value="1"/>
</dbReference>